<evidence type="ECO:0000259" key="8">
    <source>
        <dbReference type="PROSITE" id="PS50928"/>
    </source>
</evidence>
<keyword evidence="4 7" id="KW-0812">Transmembrane</keyword>
<dbReference type="PANTHER" id="PTHR43744">
    <property type="entry name" value="ABC TRANSPORTER PERMEASE PROTEIN MG189-RELATED-RELATED"/>
    <property type="match status" value="1"/>
</dbReference>
<dbReference type="CDD" id="cd06261">
    <property type="entry name" value="TM_PBP2"/>
    <property type="match status" value="1"/>
</dbReference>
<protein>
    <submittedName>
        <fullName evidence="9">Putative aldouronate transport system permease protein</fullName>
    </submittedName>
</protein>
<feature type="transmembrane region" description="Helical" evidence="7">
    <location>
        <begin position="42"/>
        <end position="67"/>
    </location>
</feature>
<feature type="domain" description="ABC transmembrane type-1" evidence="8">
    <location>
        <begin position="106"/>
        <end position="305"/>
    </location>
</feature>
<evidence type="ECO:0000256" key="4">
    <source>
        <dbReference type="ARBA" id="ARBA00022692"/>
    </source>
</evidence>
<dbReference type="Proteomes" id="UP000199428">
    <property type="component" value="Unassembled WGS sequence"/>
</dbReference>
<feature type="transmembrane region" description="Helical" evidence="7">
    <location>
        <begin position="288"/>
        <end position="307"/>
    </location>
</feature>
<dbReference type="Pfam" id="PF00528">
    <property type="entry name" value="BPD_transp_1"/>
    <property type="match status" value="1"/>
</dbReference>
<dbReference type="EMBL" id="FMWK01000002">
    <property type="protein sequence ID" value="SCZ76907.1"/>
    <property type="molecule type" value="Genomic_DNA"/>
</dbReference>
<accession>A0A1G5RSB5</accession>
<keyword evidence="3" id="KW-1003">Cell membrane</keyword>
<keyword evidence="6 7" id="KW-0472">Membrane</keyword>
<evidence type="ECO:0000313" key="10">
    <source>
        <dbReference type="Proteomes" id="UP000199428"/>
    </source>
</evidence>
<evidence type="ECO:0000256" key="1">
    <source>
        <dbReference type="ARBA" id="ARBA00004651"/>
    </source>
</evidence>
<dbReference type="GO" id="GO:0055085">
    <property type="term" value="P:transmembrane transport"/>
    <property type="evidence" value="ECO:0007669"/>
    <property type="project" value="InterPro"/>
</dbReference>
<sequence length="322" mass="36256">MAKELVMTAGKFSTKGFARSKRKDKDDETETTRMVRSDKTKVGDIIFISICVIISLICIIPMINLLARSLSATDFLVKREVYLLPKGINLSAYSTVLGDPKYIKSFVWTVILTVICTFLSLTMTVLCAYPLIFNKLKGRSIFNIIITITMFFNAGTIPNYLLMKDLNLLDNPLVLIVPGCLSVYNMIIMRSFFYGIPDSLRESAEIDGASFFRILWSIYLPLSKPVIATLALFYAVGRWNGYSDALMYMKNKDFYPLQLLLYNILNNMNSVEVATQEGFSTPGLSESLKAAIVMFSTIPILCIYPFLQKYFIHGVTLGAVKE</sequence>
<evidence type="ECO:0000313" key="9">
    <source>
        <dbReference type="EMBL" id="SCZ76907.1"/>
    </source>
</evidence>
<dbReference type="PROSITE" id="PS50928">
    <property type="entry name" value="ABC_TM1"/>
    <property type="match status" value="1"/>
</dbReference>
<evidence type="ECO:0000256" key="3">
    <source>
        <dbReference type="ARBA" id="ARBA00022475"/>
    </source>
</evidence>
<dbReference type="SUPFAM" id="SSF161098">
    <property type="entry name" value="MetI-like"/>
    <property type="match status" value="1"/>
</dbReference>
<dbReference type="RefSeq" id="WP_242870387.1">
    <property type="nucleotide sequence ID" value="NZ_FMWK01000002.1"/>
</dbReference>
<evidence type="ECO:0000256" key="5">
    <source>
        <dbReference type="ARBA" id="ARBA00022989"/>
    </source>
</evidence>
<name>A0A1G5RSB5_PSEXY</name>
<dbReference type="PANTHER" id="PTHR43744:SF9">
    <property type="entry name" value="POLYGALACTURONAN_RHAMNOGALACTURONAN TRANSPORT SYSTEM PERMEASE PROTEIN YTCP"/>
    <property type="match status" value="1"/>
</dbReference>
<feature type="transmembrane region" description="Helical" evidence="7">
    <location>
        <begin position="173"/>
        <end position="193"/>
    </location>
</feature>
<feature type="transmembrane region" description="Helical" evidence="7">
    <location>
        <begin position="214"/>
        <end position="236"/>
    </location>
</feature>
<evidence type="ECO:0000256" key="7">
    <source>
        <dbReference type="RuleBase" id="RU363032"/>
    </source>
</evidence>
<dbReference type="GO" id="GO:0005886">
    <property type="term" value="C:plasma membrane"/>
    <property type="evidence" value="ECO:0007669"/>
    <property type="project" value="UniProtKB-SubCell"/>
</dbReference>
<keyword evidence="5 7" id="KW-1133">Transmembrane helix</keyword>
<evidence type="ECO:0000256" key="2">
    <source>
        <dbReference type="ARBA" id="ARBA00022448"/>
    </source>
</evidence>
<reference evidence="9 10" key="1">
    <citation type="submission" date="2016-10" db="EMBL/GenBank/DDBJ databases">
        <authorList>
            <person name="de Groot N.N."/>
        </authorList>
    </citation>
    <scope>NUCLEOTIDE SEQUENCE [LARGE SCALE GENOMIC DNA]</scope>
    <source>
        <strain evidence="9 10">DSM 10317</strain>
    </source>
</reference>
<proteinExistence type="inferred from homology"/>
<feature type="transmembrane region" description="Helical" evidence="7">
    <location>
        <begin position="106"/>
        <end position="129"/>
    </location>
</feature>
<gene>
    <name evidence="9" type="ORF">SAMN02910350_00509</name>
</gene>
<dbReference type="AlphaFoldDB" id="A0A1G5RSB5"/>
<comment type="similarity">
    <text evidence="7">Belongs to the binding-protein-dependent transport system permease family.</text>
</comment>
<organism evidence="9 10">
    <name type="scientific">Pseudobutyrivibrio xylanivorans</name>
    <dbReference type="NCBI Taxonomy" id="185007"/>
    <lineage>
        <taxon>Bacteria</taxon>
        <taxon>Bacillati</taxon>
        <taxon>Bacillota</taxon>
        <taxon>Clostridia</taxon>
        <taxon>Lachnospirales</taxon>
        <taxon>Lachnospiraceae</taxon>
        <taxon>Pseudobutyrivibrio</taxon>
    </lineage>
</organism>
<keyword evidence="2 7" id="KW-0813">Transport</keyword>
<feature type="transmembrane region" description="Helical" evidence="7">
    <location>
        <begin position="141"/>
        <end position="161"/>
    </location>
</feature>
<comment type="subcellular location">
    <subcellularLocation>
        <location evidence="1 7">Cell membrane</location>
        <topology evidence="1 7">Multi-pass membrane protein</topology>
    </subcellularLocation>
</comment>
<evidence type="ECO:0000256" key="6">
    <source>
        <dbReference type="ARBA" id="ARBA00023136"/>
    </source>
</evidence>
<dbReference type="InterPro" id="IPR035906">
    <property type="entry name" value="MetI-like_sf"/>
</dbReference>
<dbReference type="Gene3D" id="1.10.3720.10">
    <property type="entry name" value="MetI-like"/>
    <property type="match status" value="1"/>
</dbReference>
<dbReference type="InterPro" id="IPR000515">
    <property type="entry name" value="MetI-like"/>
</dbReference>